<name>A0A7G7G519_9BACT</name>
<dbReference type="Proteomes" id="UP000515237">
    <property type="component" value="Chromosome"/>
</dbReference>
<feature type="domain" description="Secretion system C-terminal sorting" evidence="2">
    <location>
        <begin position="1499"/>
        <end position="1575"/>
    </location>
</feature>
<feature type="region of interest" description="Disordered" evidence="1">
    <location>
        <begin position="932"/>
        <end position="953"/>
    </location>
</feature>
<gene>
    <name evidence="3" type="ORF">HUW51_05720</name>
</gene>
<dbReference type="SUPFAM" id="SSF69304">
    <property type="entry name" value="Tricorn protease N-terminal domain"/>
    <property type="match status" value="1"/>
</dbReference>
<evidence type="ECO:0000256" key="1">
    <source>
        <dbReference type="SAM" id="MobiDB-lite"/>
    </source>
</evidence>
<reference evidence="3 4" key="1">
    <citation type="journal article" date="2018" name="Int. J. Syst. Evol. Microbiol.">
        <title>Adhaeribacter swui sp. nov., isolated from wet mud.</title>
        <authorList>
            <person name="Kim D.U."/>
            <person name="Kim K.W."/>
            <person name="Kang M.S."/>
            <person name="Kim J.Y."/>
            <person name="Jang J.H."/>
            <person name="Kim M.K."/>
        </authorList>
    </citation>
    <scope>NUCLEOTIDE SEQUENCE [LARGE SCALE GENOMIC DNA]</scope>
    <source>
        <strain evidence="3 4">KCTC 52873</strain>
    </source>
</reference>
<sequence length="1578" mass="170129">MKAPLSIFYLVQQNRVFPRWRHLVSAILLLLLGLPMVTFAQNKIWDKTFGTKNQDVITSWQQTQDGGFILGGYTDLGIKGDPADPDRRFLNYWVIKLKADGTKEWDKTYGGRQQDELAVVQQTQDGGYILGGTSSSIKSGDKSQDSRGNEDYWIVKLDANGNKVWDKTYGGSNYDYLTALQQTQDGGYLVGGSSESSNTGDKTEKIKTEGLDDYWVLKLRADGTKEWDRTIGGNSTDELIALAQTQDGGYILGGSSGSEKGFDKSENGRGDQDYWLVKLKADGSKLWDKTFGGDQADYLASFRQTQDGGYILAGSSGSGISGDKSEASKGGKNNPNGFGLTDDYWVVKLRANGTKVWDKTIGGNGDDRLTSVQQTQDGGYLLGGWSLTDLNGDKTEILKKIFTPDYWIVKLQADGQKAWDRSIGGEAEDYLQSVKQISDGSYVLAGNSNSGISGDKSQANLGASDFWLVKLENTIRQNQSIFFTSSILLNRALGDAPFALEATASSGLPVSYRVISGPATISGNTIKLTGVGSVHIQAYQPGNATYNATVIDRRFTVEEKKVVQKKWDRTYGGSNRDILTSLIPTPDGGYIAGGYSRSGKTGDKSNASKGATDYWLVKLNSQGTKVWDKAYGGNAADSLTALIATPDGGYLLGGYSVSGSSGDKSQGTKGSSDYWVVKTDADGTKIWDRTFGGNSVDKLTALAVAPDGGYLLAGSSASIKSGDKSQFSQGSSDYWIVKIDTNGKKLWDRTYGGNASDRLAALVVAPEGGYLLGGTSASGKSGDKSEVSRGFEDYWIVRLNADGSKQWDKTYGGLKERHSSFENCDWEGDLENCFIEVGSSTLTSLITTADGGYLLGGYSNAEQGAEKSDANQGTNENNAYYHDYWVVKINDKGVKAWDKTYGGLIYSDRDNGGSYLASITTTPDGNYILAGTSNSEKGKDKTESSRVGEPYPYPVDEENGIITAINPSRNDYWVLKINTEGTKKWDRTLGSRDYDTLQVVVPTPDGGFLLGGSSVAGIGGDKTAAARDTTNPFSQDQGDFWLVKIADESVPLAKQWNMRYGGMDTDNFTSVIKTSDGGYLSGGYTNSAVSGDKTQGSQGKNDYWIVKSDKNGYKLWDKRFGGNDQDYLNRVIQTADGGYLLAGSSFSGKSGDKSEGSKGNRDFWVIKTDALGNKQWDKTYGGTGEDELEKVVQLASGEYVLGGYSSSPVSGDKTQSSQGGTDFWLVKISATGIKIWDKRYGGTANEDLGSFTETSDGGFFLGGSTVSGKGGDKTQSSRGASDFWAVKTDKDGNLVWEKTFGGDGQDGAFSVRQIPDGNFYLAGSTSSKASGEVSQTSRGELDYWLIKLDKQGTKLWDKRFGGSKNDVLRASTYTNQGHYILAGTSYSNTGGDKTQDSQGAGDYWVVEVDENGNKVQDQRYGGNGEDELRTITPTKDGGLLLGGRSNSGVSGDRTQPSQGSTDYWLVKVAPANAAQVAAQAAPLGPEEPFPAELTHLAAYPNPFQERVTVRFSLLQTQAATLRILDNQGQPVATLFQGEAQANKKYEVEWQAGKQENGLYLLQLQTSSGQNTQKLILAK</sequence>
<dbReference type="KEGG" id="aswu:HUW51_05720"/>
<feature type="compositionally biased region" description="Basic and acidic residues" evidence="1">
    <location>
        <begin position="936"/>
        <end position="946"/>
    </location>
</feature>
<dbReference type="Pfam" id="PF18962">
    <property type="entry name" value="Por_Secre_tail"/>
    <property type="match status" value="1"/>
</dbReference>
<dbReference type="PANTHER" id="PTHR42754:SF1">
    <property type="entry name" value="LIPOPROTEIN"/>
    <property type="match status" value="1"/>
</dbReference>
<dbReference type="NCBIfam" id="TIGR04183">
    <property type="entry name" value="Por_Secre_tail"/>
    <property type="match status" value="1"/>
</dbReference>
<evidence type="ECO:0000313" key="3">
    <source>
        <dbReference type="EMBL" id="QNF32253.1"/>
    </source>
</evidence>
<proteinExistence type="predicted"/>
<evidence type="ECO:0000313" key="4">
    <source>
        <dbReference type="Proteomes" id="UP000515237"/>
    </source>
</evidence>
<organism evidence="3 4">
    <name type="scientific">Adhaeribacter swui</name>
    <dbReference type="NCBI Taxonomy" id="2086471"/>
    <lineage>
        <taxon>Bacteria</taxon>
        <taxon>Pseudomonadati</taxon>
        <taxon>Bacteroidota</taxon>
        <taxon>Cytophagia</taxon>
        <taxon>Cytophagales</taxon>
        <taxon>Hymenobacteraceae</taxon>
        <taxon>Adhaeribacter</taxon>
    </lineage>
</organism>
<dbReference type="RefSeq" id="WP_185273033.1">
    <property type="nucleotide sequence ID" value="NZ_CP055156.1"/>
</dbReference>
<feature type="region of interest" description="Disordered" evidence="1">
    <location>
        <begin position="1414"/>
        <end position="1457"/>
    </location>
</feature>
<evidence type="ECO:0000259" key="2">
    <source>
        <dbReference type="Pfam" id="PF18962"/>
    </source>
</evidence>
<feature type="compositionally biased region" description="Low complexity" evidence="1">
    <location>
        <begin position="1442"/>
        <end position="1451"/>
    </location>
</feature>
<dbReference type="PANTHER" id="PTHR42754">
    <property type="entry name" value="ENDOGLUCANASE"/>
    <property type="match status" value="1"/>
</dbReference>
<dbReference type="EMBL" id="CP055156">
    <property type="protein sequence ID" value="QNF32253.1"/>
    <property type="molecule type" value="Genomic_DNA"/>
</dbReference>
<keyword evidence="4" id="KW-1185">Reference proteome</keyword>
<accession>A0A7G7G519</accession>
<protein>
    <submittedName>
        <fullName evidence="3">T9SS type A sorting domain-containing protein</fullName>
    </submittedName>
</protein>
<dbReference type="InterPro" id="IPR026444">
    <property type="entry name" value="Secre_tail"/>
</dbReference>